<dbReference type="Pfam" id="PF02596">
    <property type="entry name" value="DUF169"/>
    <property type="match status" value="1"/>
</dbReference>
<gene>
    <name evidence="1" type="ORF">MSHOH_4029</name>
</gene>
<dbReference type="PATRIC" id="fig|1434110.4.peg.5130"/>
<evidence type="ECO:0000313" key="2">
    <source>
        <dbReference type="Proteomes" id="UP000033101"/>
    </source>
</evidence>
<dbReference type="EMBL" id="CP009516">
    <property type="protein sequence ID" value="AKB80512.1"/>
    <property type="molecule type" value="Genomic_DNA"/>
</dbReference>
<reference evidence="1 2" key="1">
    <citation type="submission" date="2014-07" db="EMBL/GenBank/DDBJ databases">
        <title>Methanogenic archaea and the global carbon cycle.</title>
        <authorList>
            <person name="Henriksen J.R."/>
            <person name="Luke J."/>
            <person name="Reinhart S."/>
            <person name="Benedict M.N."/>
            <person name="Youngblut N.D."/>
            <person name="Metcalf M.E."/>
            <person name="Whitaker R.J."/>
            <person name="Metcalf W.W."/>
        </authorList>
    </citation>
    <scope>NUCLEOTIDE SEQUENCE [LARGE SCALE GENOMIC DNA]</scope>
    <source>
        <strain evidence="1 2">HB-1</strain>
    </source>
</reference>
<accession>A0A0E3SIZ6</accession>
<dbReference type="Proteomes" id="UP000033101">
    <property type="component" value="Chromosome"/>
</dbReference>
<proteinExistence type="predicted"/>
<dbReference type="STRING" id="1434110.MSHOH_4029"/>
<dbReference type="InterPro" id="IPR003748">
    <property type="entry name" value="DUF169"/>
</dbReference>
<organism evidence="1 2">
    <name type="scientific">Methanosarcina horonobensis HB-1 = JCM 15518</name>
    <dbReference type="NCBI Taxonomy" id="1434110"/>
    <lineage>
        <taxon>Archaea</taxon>
        <taxon>Methanobacteriati</taxon>
        <taxon>Methanobacteriota</taxon>
        <taxon>Stenosarchaea group</taxon>
        <taxon>Methanomicrobia</taxon>
        <taxon>Methanosarcinales</taxon>
        <taxon>Methanosarcinaceae</taxon>
        <taxon>Methanosarcina</taxon>
    </lineage>
</organism>
<protein>
    <submittedName>
        <fullName evidence="1">Protein clustered with O-phosphoseryl-tRNA(Cys) synthetase</fullName>
    </submittedName>
</protein>
<dbReference type="PANTHER" id="PTHR37954">
    <property type="entry name" value="BLL4979 PROTEIN"/>
    <property type="match status" value="1"/>
</dbReference>
<keyword evidence="2" id="KW-1185">Reference proteome</keyword>
<dbReference type="PANTHER" id="PTHR37954:SF3">
    <property type="entry name" value="DUF169 DOMAIN-CONTAINING PROTEIN"/>
    <property type="match status" value="1"/>
</dbReference>
<name>A0A0E3SIZ6_9EURY</name>
<dbReference type="HOGENOM" id="CLU_1227646_0_0_2"/>
<sequence length="231" mass="25614">METGEPVCITFEIEGSTEEELREAVAFQKAVSFNGTAPEGEVVLKGRKEFPEKSGFLFCELVQKARMGERFRISGQSCSPGDYILRLSEKSPAEYYLRSGRYRNTQAAEKAALSLPRLKRKFYSIVIEPLSLNKNSFDVLILFLKPARAMRIVQANAYSVGKRTLIDTMGAASICGDCTVLALENGMGLSFGCKGSRKHSGYKDFEVPLGIAFEKIDEIEEGLSKLPETEK</sequence>
<dbReference type="KEGG" id="mhor:MSHOH_4029"/>
<evidence type="ECO:0000313" key="1">
    <source>
        <dbReference type="EMBL" id="AKB80512.1"/>
    </source>
</evidence>
<dbReference type="AlphaFoldDB" id="A0A0E3SIZ6"/>